<feature type="signal peptide" evidence="2">
    <location>
        <begin position="1"/>
        <end position="22"/>
    </location>
</feature>
<sequence length="165" mass="18412">MAQRLLVTVPMLLSLALLSSCSETTEQKYIKLQQQIQKDNAKLIDLVKVRLKDPESAQFKNLTASSGDNGKSLCGLVNSKNSLGGYVGYSEFVATENPMQDSASNVVFIEPGLAKYKTFLDVKRAGCEVWWHSGHQYTECKKQRPTQSDESNQMCETGHTAFKRE</sequence>
<dbReference type="AlphaFoldDB" id="A0A480AUX2"/>
<evidence type="ECO:0000256" key="1">
    <source>
        <dbReference type="SAM" id="MobiDB-lite"/>
    </source>
</evidence>
<feature type="compositionally biased region" description="Polar residues" evidence="1">
    <location>
        <begin position="145"/>
        <end position="155"/>
    </location>
</feature>
<evidence type="ECO:0000313" key="4">
    <source>
        <dbReference type="Proteomes" id="UP000301751"/>
    </source>
</evidence>
<reference evidence="4" key="1">
    <citation type="submission" date="2019-03" db="EMBL/GenBank/DDBJ databases">
        <title>Aquabacterium pictum sp.nov., the first bacteriochlorophyll a-containing freshwater bacterium in the genus Aquabacterium of the class Betaproteobacteria.</title>
        <authorList>
            <person name="Hirose S."/>
            <person name="Tank M."/>
            <person name="Hara E."/>
            <person name="Tamaki H."/>
            <person name="Takaichi S."/>
            <person name="Haruta S."/>
            <person name="Hanada S."/>
        </authorList>
    </citation>
    <scope>NUCLEOTIDE SEQUENCE [LARGE SCALE GENOMIC DNA]</scope>
    <source>
        <strain evidence="4">W35</strain>
    </source>
</reference>
<feature type="region of interest" description="Disordered" evidence="1">
    <location>
        <begin position="142"/>
        <end position="165"/>
    </location>
</feature>
<dbReference type="PROSITE" id="PS51257">
    <property type="entry name" value="PROKAR_LIPOPROTEIN"/>
    <property type="match status" value="1"/>
</dbReference>
<evidence type="ECO:0008006" key="5">
    <source>
        <dbReference type="Google" id="ProtNLM"/>
    </source>
</evidence>
<protein>
    <recommendedName>
        <fullName evidence="5">Lipoprotein</fullName>
    </recommendedName>
</protein>
<dbReference type="EMBL" id="BJCL01000003">
    <property type="protein sequence ID" value="GCL62568.1"/>
    <property type="molecule type" value="Genomic_DNA"/>
</dbReference>
<comment type="caution">
    <text evidence="3">The sequence shown here is derived from an EMBL/GenBank/DDBJ whole genome shotgun (WGS) entry which is preliminary data.</text>
</comment>
<feature type="chain" id="PRO_5019738293" description="Lipoprotein" evidence="2">
    <location>
        <begin position="23"/>
        <end position="165"/>
    </location>
</feature>
<proteinExistence type="predicted"/>
<evidence type="ECO:0000313" key="3">
    <source>
        <dbReference type="EMBL" id="GCL62568.1"/>
    </source>
</evidence>
<organism evidence="3 4">
    <name type="scientific">Pseudaquabacterium pictum</name>
    <dbReference type="NCBI Taxonomy" id="2315236"/>
    <lineage>
        <taxon>Bacteria</taxon>
        <taxon>Pseudomonadati</taxon>
        <taxon>Pseudomonadota</taxon>
        <taxon>Betaproteobacteria</taxon>
        <taxon>Burkholderiales</taxon>
        <taxon>Sphaerotilaceae</taxon>
        <taxon>Pseudaquabacterium</taxon>
    </lineage>
</organism>
<gene>
    <name evidence="3" type="ORF">AQPW35_16490</name>
</gene>
<keyword evidence="4" id="KW-1185">Reference proteome</keyword>
<name>A0A480AUX2_9BURK</name>
<evidence type="ECO:0000256" key="2">
    <source>
        <dbReference type="SAM" id="SignalP"/>
    </source>
</evidence>
<dbReference type="Proteomes" id="UP000301751">
    <property type="component" value="Unassembled WGS sequence"/>
</dbReference>
<keyword evidence="2" id="KW-0732">Signal</keyword>
<accession>A0A480AUX2</accession>